<dbReference type="InterPro" id="IPR045518">
    <property type="entry name" value="2EXR"/>
</dbReference>
<dbReference type="OrthoDB" id="3499536at2759"/>
<gene>
    <name evidence="2" type="ORF">EYC84_003762</name>
</gene>
<protein>
    <recommendedName>
        <fullName evidence="1">2EXR domain-containing protein</fullName>
    </recommendedName>
</protein>
<dbReference type="VEuPathDB" id="FungiDB:MFRU_025g00730"/>
<name>A0A5M9JXB3_MONFR</name>
<dbReference type="Proteomes" id="UP000322873">
    <property type="component" value="Unassembled WGS sequence"/>
</dbReference>
<sequence length="362" mass="41454">MLSSPAQACARDAIQKARGNFTLFQRLPAELQIMIIKMAFPSRRIIPLAFYTTLISGPRDITLHFKISPDLCLTPLMKASPLFHQEVLREHQKIELPTLSRGSKTQIFTPLPQSKRPWNLFPQQGRRNNLGAKNAASRSLTHVYLQPQIDTLMIDYKELFKLYLVGGSIDLSRVTHLALLNAAHRQFSYNLWLKFDEVDVGHLMYAMLSTRCPALEKLSLVVGLAQDLGKMRVRPEDRIVDITEDFWFLDWEGPNGAPKDVRTQKISEMVRSLRLDFERFPLHPNPKYAVSADAARFWEHRAPVPGLIARLDGDETWFEDGKKCAEPRLFFRDIDGYLPAHRDGTVLDKYKGLSQIFDGAPW</sequence>
<evidence type="ECO:0000259" key="1">
    <source>
        <dbReference type="Pfam" id="PF20150"/>
    </source>
</evidence>
<evidence type="ECO:0000313" key="2">
    <source>
        <dbReference type="EMBL" id="KAA8573270.1"/>
    </source>
</evidence>
<reference evidence="2 3" key="1">
    <citation type="submission" date="2019-06" db="EMBL/GenBank/DDBJ databases">
        <title>Genome Sequence of the Brown Rot Fungal Pathogen Monilinia fructicola.</title>
        <authorList>
            <person name="De Miccolis Angelini R.M."/>
            <person name="Landi L."/>
            <person name="Abate D."/>
            <person name="Pollastro S."/>
            <person name="Romanazzi G."/>
            <person name="Faretra F."/>
        </authorList>
    </citation>
    <scope>NUCLEOTIDE SEQUENCE [LARGE SCALE GENOMIC DNA]</scope>
    <source>
        <strain evidence="2 3">Mfrc123</strain>
    </source>
</reference>
<keyword evidence="3" id="KW-1185">Reference proteome</keyword>
<dbReference type="Pfam" id="PF20150">
    <property type="entry name" value="2EXR"/>
    <property type="match status" value="1"/>
</dbReference>
<accession>A0A5M9JXB3</accession>
<feature type="domain" description="2EXR" evidence="1">
    <location>
        <begin position="21"/>
        <end position="100"/>
    </location>
</feature>
<dbReference type="EMBL" id="VICG01000004">
    <property type="protein sequence ID" value="KAA8573270.1"/>
    <property type="molecule type" value="Genomic_DNA"/>
</dbReference>
<evidence type="ECO:0000313" key="3">
    <source>
        <dbReference type="Proteomes" id="UP000322873"/>
    </source>
</evidence>
<proteinExistence type="predicted"/>
<organism evidence="2 3">
    <name type="scientific">Monilinia fructicola</name>
    <name type="common">Brown rot fungus</name>
    <name type="synonym">Ciboria fructicola</name>
    <dbReference type="NCBI Taxonomy" id="38448"/>
    <lineage>
        <taxon>Eukaryota</taxon>
        <taxon>Fungi</taxon>
        <taxon>Dikarya</taxon>
        <taxon>Ascomycota</taxon>
        <taxon>Pezizomycotina</taxon>
        <taxon>Leotiomycetes</taxon>
        <taxon>Helotiales</taxon>
        <taxon>Sclerotiniaceae</taxon>
        <taxon>Monilinia</taxon>
    </lineage>
</organism>
<dbReference type="AlphaFoldDB" id="A0A5M9JXB3"/>
<comment type="caution">
    <text evidence="2">The sequence shown here is derived from an EMBL/GenBank/DDBJ whole genome shotgun (WGS) entry which is preliminary data.</text>
</comment>